<reference evidence="1 2" key="1">
    <citation type="journal article" date="2024" name="Commun. Biol.">
        <title>Comparative genomic analysis of thermophilic fungi reveals convergent evolutionary adaptations and gene losses.</title>
        <authorList>
            <person name="Steindorff A.S."/>
            <person name="Aguilar-Pontes M.V."/>
            <person name="Robinson A.J."/>
            <person name="Andreopoulos B."/>
            <person name="LaButti K."/>
            <person name="Kuo A."/>
            <person name="Mondo S."/>
            <person name="Riley R."/>
            <person name="Otillar R."/>
            <person name="Haridas S."/>
            <person name="Lipzen A."/>
            <person name="Grimwood J."/>
            <person name="Schmutz J."/>
            <person name="Clum A."/>
            <person name="Reid I.D."/>
            <person name="Moisan M.C."/>
            <person name="Butler G."/>
            <person name="Nguyen T.T.M."/>
            <person name="Dewar K."/>
            <person name="Conant G."/>
            <person name="Drula E."/>
            <person name="Henrissat B."/>
            <person name="Hansel C."/>
            <person name="Singer S."/>
            <person name="Hutchinson M.I."/>
            <person name="de Vries R.P."/>
            <person name="Natvig D.O."/>
            <person name="Powell A.J."/>
            <person name="Tsang A."/>
            <person name="Grigoriev I.V."/>
        </authorList>
    </citation>
    <scope>NUCLEOTIDE SEQUENCE [LARGE SCALE GENOMIC DNA]</scope>
    <source>
        <strain evidence="1 2">CBS 494.80</strain>
    </source>
</reference>
<gene>
    <name evidence="1" type="ORF">VTL71DRAFT_10953</name>
</gene>
<accession>A0ABR4CUX9</accession>
<comment type="caution">
    <text evidence="1">The sequence shown here is derived from an EMBL/GenBank/DDBJ whole genome shotgun (WGS) entry which is preliminary data.</text>
</comment>
<dbReference type="Proteomes" id="UP001595075">
    <property type="component" value="Unassembled WGS sequence"/>
</dbReference>
<evidence type="ECO:0000313" key="2">
    <source>
        <dbReference type="Proteomes" id="UP001595075"/>
    </source>
</evidence>
<dbReference type="EMBL" id="JAZHXI010000003">
    <property type="protein sequence ID" value="KAL2073627.1"/>
    <property type="molecule type" value="Genomic_DNA"/>
</dbReference>
<proteinExistence type="predicted"/>
<organism evidence="1 2">
    <name type="scientific">Oculimacula yallundae</name>
    <dbReference type="NCBI Taxonomy" id="86028"/>
    <lineage>
        <taxon>Eukaryota</taxon>
        <taxon>Fungi</taxon>
        <taxon>Dikarya</taxon>
        <taxon>Ascomycota</taxon>
        <taxon>Pezizomycotina</taxon>
        <taxon>Leotiomycetes</taxon>
        <taxon>Helotiales</taxon>
        <taxon>Ploettnerulaceae</taxon>
        <taxon>Oculimacula</taxon>
    </lineage>
</organism>
<keyword evidence="2" id="KW-1185">Reference proteome</keyword>
<name>A0ABR4CUX9_9HELO</name>
<evidence type="ECO:0000313" key="1">
    <source>
        <dbReference type="EMBL" id="KAL2073627.1"/>
    </source>
</evidence>
<sequence>MAFCKGSAALKAGCVLAAVAQGTRRQTGKILKDLLNNNAVFELGGFFQMPPISSPPALSLELPTLPCRWLDISSSSLHLVFLHHTTILTAYTTQLLPNNR</sequence>
<protein>
    <submittedName>
        <fullName evidence="1">Uncharacterized protein</fullName>
    </submittedName>
</protein>